<accession>A0A7C5T0J9</accession>
<protein>
    <submittedName>
        <fullName evidence="1">Uncharacterized protein</fullName>
    </submittedName>
</protein>
<dbReference type="AlphaFoldDB" id="A0A7C5T0J9"/>
<organism evidence="1">
    <name type="scientific">Thermocrinis ruber</name>
    <dbReference type="NCBI Taxonomy" id="75906"/>
    <lineage>
        <taxon>Bacteria</taxon>
        <taxon>Pseudomonadati</taxon>
        <taxon>Aquificota</taxon>
        <taxon>Aquificia</taxon>
        <taxon>Aquificales</taxon>
        <taxon>Aquificaceae</taxon>
        <taxon>Thermocrinis</taxon>
    </lineage>
</organism>
<evidence type="ECO:0000313" key="1">
    <source>
        <dbReference type="EMBL" id="HHO74486.1"/>
    </source>
</evidence>
<sequence>MKVLSFTDIDRKAINLIKQVGFSKAYEIFYEKWRENPLPHYTAITAALAEITGREKVEGSYKGYQGLFSKFLQLRRKRLAFQSENDHFSAYYIKEVLSEVDEEEPIYLAEVFLAGAILKERYPANFQSLERHLLTDATVHTVYMFKLLHSNRFILPPPDLTSKLMAYYHANLHLLPEREWLKKELGI</sequence>
<proteinExistence type="predicted"/>
<dbReference type="EMBL" id="DSAC01000095">
    <property type="protein sequence ID" value="HHO74486.1"/>
    <property type="molecule type" value="Genomic_DNA"/>
</dbReference>
<reference evidence="1" key="1">
    <citation type="journal article" date="2020" name="mSystems">
        <title>Genome- and Community-Level Interaction Insights into Carbon Utilization and Element Cycling Functions of Hydrothermarchaeota in Hydrothermal Sediment.</title>
        <authorList>
            <person name="Zhou Z."/>
            <person name="Liu Y."/>
            <person name="Xu W."/>
            <person name="Pan J."/>
            <person name="Luo Z.H."/>
            <person name="Li M."/>
        </authorList>
    </citation>
    <scope>NUCLEOTIDE SEQUENCE [LARGE SCALE GENOMIC DNA]</scope>
    <source>
        <strain evidence="1">SpSt-114</strain>
    </source>
</reference>
<comment type="caution">
    <text evidence="1">The sequence shown here is derived from an EMBL/GenBank/DDBJ whole genome shotgun (WGS) entry which is preliminary data.</text>
</comment>
<name>A0A7C5T0J9_9AQUI</name>
<gene>
    <name evidence="1" type="ORF">ENN04_07650</name>
</gene>